<sequence length="611" mass="65346">MPGVPAGPVTSRVLEGAAMAAAPRPAPHPQQQHPEQRRAADIIRLLTLYRPLLDAFVIDFFTEDLWAQLPPAWQPALASASPAQLAGLLGGHGGPGAAWPLSLLAFAAAARALAFPRGCPGGSPRPPCQSSHLHPLLRRHVKPKKQHEIQRLGKLLQRLSQATSCERVVDIGAGQDWTRRGSRWTRGLWGPCWSSSTRWWHSAPWDSFWHPLWRPSSCSTACSTCESKVSTVPLCPCSTPGSPRGTWCWWPHGPRWPRWWPGWTRTARTGTAARTRICGKQSPPGRGRAPTALGTDHNKARICMVRVGASHCRTKSAAHHKHGKSRGVFIAEPGSGGFQLPQLIPVRFLGPARLHDPHGIHDLLLKRLQGRPVRLGQRILLRRVLGAICAGERTALTPCPLPRPPSASAAVPLTDPLLGDNTILAWLRGHGQDAAAAQRHADALALLCVPPLHLCRLPAGTRRWWGAGPRRGAAVGSPQHPPRPLPVLGVHQADLAEQQRCLAGDVGPGVLGRAVDVAIVLRGPAGHRQPGTHPSLPKPSSSPPCSSLTVFSPSTTTQLRACTTWVTVPCLPASFPASTWTCGGEGGRDGIPSPAASQGGAWGGRASPCHP</sequence>
<evidence type="ECO:0000313" key="2">
    <source>
        <dbReference type="Ensembl" id="ENSCMUP00000031650.1"/>
    </source>
</evidence>
<reference evidence="2" key="2">
    <citation type="submission" date="2025-08" db="UniProtKB">
        <authorList>
            <consortium name="Ensembl"/>
        </authorList>
    </citation>
    <scope>IDENTIFICATION</scope>
</reference>
<protein>
    <submittedName>
        <fullName evidence="2">Methyltransferase like 25B</fullName>
    </submittedName>
</protein>
<dbReference type="PANTHER" id="PTHR12496:SF2">
    <property type="entry name" value="METHYLTRANSFERASE-LIKE PROTEIN 25B"/>
    <property type="match status" value="1"/>
</dbReference>
<reference evidence="3" key="1">
    <citation type="submission" date="2019-10" db="EMBL/GenBank/DDBJ databases">
        <title>Corvus moneduloides (New Caledonian crow) genome, bCorMon1, primary haplotype.</title>
        <authorList>
            <person name="Rutz C."/>
            <person name="Fungtammasan C."/>
            <person name="Mountcastle J."/>
            <person name="Formenti G."/>
            <person name="Chow W."/>
            <person name="Howe K."/>
            <person name="Steele M.P."/>
            <person name="Fernandes J."/>
            <person name="Gilbert M.T.P."/>
            <person name="Fedrigo O."/>
            <person name="Jarvis E.D."/>
            <person name="Gemmell N."/>
        </authorList>
    </citation>
    <scope>NUCLEOTIDE SEQUENCE [LARGE SCALE GENOMIC DNA]</scope>
</reference>
<feature type="region of interest" description="Disordered" evidence="1">
    <location>
        <begin position="525"/>
        <end position="547"/>
    </location>
</feature>
<reference evidence="2" key="3">
    <citation type="submission" date="2025-09" db="UniProtKB">
        <authorList>
            <consortium name="Ensembl"/>
        </authorList>
    </citation>
    <scope>IDENTIFICATION</scope>
</reference>
<feature type="region of interest" description="Disordered" evidence="1">
    <location>
        <begin position="585"/>
        <end position="611"/>
    </location>
</feature>
<name>A0A8U7NYN7_CORMO</name>
<dbReference type="AlphaFoldDB" id="A0A8U7NYN7"/>
<dbReference type="InterPro" id="IPR052220">
    <property type="entry name" value="METTL25"/>
</dbReference>
<dbReference type="Proteomes" id="UP000694553">
    <property type="component" value="Unassembled WGS sequence"/>
</dbReference>
<keyword evidence="3" id="KW-1185">Reference proteome</keyword>
<accession>A0A8U7NYN7</accession>
<proteinExistence type="predicted"/>
<evidence type="ECO:0000313" key="3">
    <source>
        <dbReference type="Proteomes" id="UP000694553"/>
    </source>
</evidence>
<gene>
    <name evidence="2" type="primary">METTL25B</name>
</gene>
<dbReference type="PANTHER" id="PTHR12496">
    <property type="entry name" value="CGI-41 METHYLTRANSFERASE"/>
    <property type="match status" value="1"/>
</dbReference>
<organism evidence="2 3">
    <name type="scientific">Corvus moneduloides</name>
    <name type="common">New Caledonian crow</name>
    <dbReference type="NCBI Taxonomy" id="1196302"/>
    <lineage>
        <taxon>Eukaryota</taxon>
        <taxon>Metazoa</taxon>
        <taxon>Chordata</taxon>
        <taxon>Craniata</taxon>
        <taxon>Vertebrata</taxon>
        <taxon>Euteleostomi</taxon>
        <taxon>Archelosauria</taxon>
        <taxon>Archosauria</taxon>
        <taxon>Dinosauria</taxon>
        <taxon>Saurischia</taxon>
        <taxon>Theropoda</taxon>
        <taxon>Coelurosauria</taxon>
        <taxon>Aves</taxon>
        <taxon>Neognathae</taxon>
        <taxon>Neoaves</taxon>
        <taxon>Telluraves</taxon>
        <taxon>Australaves</taxon>
        <taxon>Passeriformes</taxon>
        <taxon>Corvoidea</taxon>
        <taxon>Corvidae</taxon>
        <taxon>Corvus</taxon>
    </lineage>
</organism>
<dbReference type="Ensembl" id="ENSCMUT00000034097.1">
    <property type="protein sequence ID" value="ENSCMUP00000031650.1"/>
    <property type="gene ID" value="ENSCMUG00000002494.2"/>
</dbReference>
<evidence type="ECO:0000256" key="1">
    <source>
        <dbReference type="SAM" id="MobiDB-lite"/>
    </source>
</evidence>